<organism evidence="1">
    <name type="scientific">Trichuris suis</name>
    <name type="common">pig whipworm</name>
    <dbReference type="NCBI Taxonomy" id="68888"/>
    <lineage>
        <taxon>Eukaryota</taxon>
        <taxon>Metazoa</taxon>
        <taxon>Ecdysozoa</taxon>
        <taxon>Nematoda</taxon>
        <taxon>Enoplea</taxon>
        <taxon>Dorylaimia</taxon>
        <taxon>Trichinellida</taxon>
        <taxon>Trichuridae</taxon>
        <taxon>Trichuris</taxon>
    </lineage>
</organism>
<protein>
    <submittedName>
        <fullName evidence="1">Uncharacterized protein</fullName>
    </submittedName>
</protein>
<dbReference type="EMBL" id="KL367655">
    <property type="protein sequence ID" value="KFD60660.1"/>
    <property type="molecule type" value="Genomic_DNA"/>
</dbReference>
<dbReference type="AlphaFoldDB" id="A0A085MTW4"/>
<accession>A0A085MTW4</accession>
<dbReference type="Proteomes" id="UP000030758">
    <property type="component" value="Unassembled WGS sequence"/>
</dbReference>
<sequence>MKENNCSHTYIEPNIAIVLEAHFLKFLNSSGRHERKPGTPTSRYLALSVESDCISNSSICRLSSALVTS</sequence>
<proteinExistence type="predicted"/>
<gene>
    <name evidence="1" type="ORF">M514_27169</name>
</gene>
<evidence type="ECO:0000313" key="1">
    <source>
        <dbReference type="EMBL" id="KFD60660.1"/>
    </source>
</evidence>
<name>A0A085MTW4_9BILA</name>
<reference evidence="1" key="1">
    <citation type="journal article" date="2014" name="Nat. Genet.">
        <title>Genome and transcriptome of the porcine whipworm Trichuris suis.</title>
        <authorList>
            <person name="Jex A.R."/>
            <person name="Nejsum P."/>
            <person name="Schwarz E.M."/>
            <person name="Hu L."/>
            <person name="Young N.D."/>
            <person name="Hall R.S."/>
            <person name="Korhonen P.K."/>
            <person name="Liao S."/>
            <person name="Thamsborg S."/>
            <person name="Xia J."/>
            <person name="Xu P."/>
            <person name="Wang S."/>
            <person name="Scheerlinck J.P."/>
            <person name="Hofmann A."/>
            <person name="Sternberg P.W."/>
            <person name="Wang J."/>
            <person name="Gasser R.B."/>
        </authorList>
    </citation>
    <scope>NUCLEOTIDE SEQUENCE [LARGE SCALE GENOMIC DNA]</scope>
    <source>
        <strain evidence="1">DCEP-RM93F</strain>
    </source>
</reference>